<keyword evidence="1" id="KW-1133">Transmembrane helix</keyword>
<dbReference type="STRING" id="1224947.SAMN05216480_101154"/>
<dbReference type="Pfam" id="PF19665">
    <property type="entry name" value="DUF6168"/>
    <property type="match status" value="1"/>
</dbReference>
<feature type="transmembrane region" description="Helical" evidence="1">
    <location>
        <begin position="100"/>
        <end position="119"/>
    </location>
</feature>
<proteinExistence type="predicted"/>
<feature type="transmembrane region" description="Helical" evidence="1">
    <location>
        <begin position="39"/>
        <end position="61"/>
    </location>
</feature>
<keyword evidence="3" id="KW-1185">Reference proteome</keyword>
<dbReference type="InterPro" id="IPR046166">
    <property type="entry name" value="DUF6168"/>
</dbReference>
<keyword evidence="1" id="KW-0812">Transmembrane</keyword>
<name>A0A1I7ETY0_9FLAO</name>
<organism evidence="2 3">
    <name type="scientific">Pustulibacterium marinum</name>
    <dbReference type="NCBI Taxonomy" id="1224947"/>
    <lineage>
        <taxon>Bacteria</taxon>
        <taxon>Pseudomonadati</taxon>
        <taxon>Bacteroidota</taxon>
        <taxon>Flavobacteriia</taxon>
        <taxon>Flavobacteriales</taxon>
        <taxon>Flavobacteriaceae</taxon>
        <taxon>Pustulibacterium</taxon>
    </lineage>
</organism>
<sequence>MSSTFQKLIFVFLLLSILSFVLIWGLHESVLTNTIHLTVNGIFLFHFGITLLILIQLYLINKKLPEQLGFIFLGMITLKLILVGVYLAPHITQKEIYTNSELTLFAIPYFIFLTFEVYFTKQLLDKKIT</sequence>
<dbReference type="OrthoDB" id="1448441at2"/>
<dbReference type="Proteomes" id="UP000199138">
    <property type="component" value="Unassembled WGS sequence"/>
</dbReference>
<reference evidence="2 3" key="1">
    <citation type="submission" date="2016-10" db="EMBL/GenBank/DDBJ databases">
        <authorList>
            <person name="de Groot N.N."/>
        </authorList>
    </citation>
    <scope>NUCLEOTIDE SEQUENCE [LARGE SCALE GENOMIC DNA]</scope>
    <source>
        <strain evidence="2 3">CGMCC 1.12333</strain>
    </source>
</reference>
<feature type="transmembrane region" description="Helical" evidence="1">
    <location>
        <begin position="68"/>
        <end position="88"/>
    </location>
</feature>
<evidence type="ECO:0000313" key="2">
    <source>
        <dbReference type="EMBL" id="SFU27385.1"/>
    </source>
</evidence>
<dbReference type="EMBL" id="FPBK01000001">
    <property type="protein sequence ID" value="SFU27385.1"/>
    <property type="molecule type" value="Genomic_DNA"/>
</dbReference>
<evidence type="ECO:0000313" key="3">
    <source>
        <dbReference type="Proteomes" id="UP000199138"/>
    </source>
</evidence>
<feature type="transmembrane region" description="Helical" evidence="1">
    <location>
        <begin position="7"/>
        <end position="27"/>
    </location>
</feature>
<keyword evidence="1" id="KW-0472">Membrane</keyword>
<dbReference type="AlphaFoldDB" id="A0A1I7ETY0"/>
<gene>
    <name evidence="2" type="ORF">SAMN05216480_101154</name>
</gene>
<protein>
    <submittedName>
        <fullName evidence="2">Uncharacterized protein</fullName>
    </submittedName>
</protein>
<evidence type="ECO:0000256" key="1">
    <source>
        <dbReference type="SAM" id="Phobius"/>
    </source>
</evidence>
<accession>A0A1I7ETY0</accession>
<dbReference type="RefSeq" id="WP_093021604.1">
    <property type="nucleotide sequence ID" value="NZ_FPBK01000001.1"/>
</dbReference>